<accession>A0A2V5K156</accession>
<evidence type="ECO:0000256" key="3">
    <source>
        <dbReference type="ARBA" id="ARBA00022475"/>
    </source>
</evidence>
<organism evidence="9 10">
    <name type="scientific">Paenibacillus flagellatus</name>
    <dbReference type="NCBI Taxonomy" id="2211139"/>
    <lineage>
        <taxon>Bacteria</taxon>
        <taxon>Bacillati</taxon>
        <taxon>Bacillota</taxon>
        <taxon>Bacilli</taxon>
        <taxon>Bacillales</taxon>
        <taxon>Paenibacillaceae</taxon>
        <taxon>Paenibacillus</taxon>
    </lineage>
</organism>
<dbReference type="InterPro" id="IPR050809">
    <property type="entry name" value="UgpAE/MalFG_permease"/>
</dbReference>
<keyword evidence="6 7" id="KW-0472">Membrane</keyword>
<keyword evidence="4 7" id="KW-0812">Transmembrane</keyword>
<feature type="transmembrane region" description="Helical" evidence="7">
    <location>
        <begin position="98"/>
        <end position="119"/>
    </location>
</feature>
<comment type="caution">
    <text evidence="9">The sequence shown here is derived from an EMBL/GenBank/DDBJ whole genome shotgun (WGS) entry which is preliminary data.</text>
</comment>
<dbReference type="PANTHER" id="PTHR43227">
    <property type="entry name" value="BLL4140 PROTEIN"/>
    <property type="match status" value="1"/>
</dbReference>
<comment type="subcellular location">
    <subcellularLocation>
        <location evidence="1 7">Cell membrane</location>
        <topology evidence="1 7">Multi-pass membrane protein</topology>
    </subcellularLocation>
</comment>
<evidence type="ECO:0000313" key="10">
    <source>
        <dbReference type="Proteomes" id="UP000247476"/>
    </source>
</evidence>
<evidence type="ECO:0000256" key="4">
    <source>
        <dbReference type="ARBA" id="ARBA00022692"/>
    </source>
</evidence>
<comment type="similarity">
    <text evidence="7">Belongs to the binding-protein-dependent transport system permease family.</text>
</comment>
<feature type="domain" description="ABC transmembrane type-1" evidence="8">
    <location>
        <begin position="90"/>
        <end position="305"/>
    </location>
</feature>
<dbReference type="GO" id="GO:0055085">
    <property type="term" value="P:transmembrane transport"/>
    <property type="evidence" value="ECO:0007669"/>
    <property type="project" value="InterPro"/>
</dbReference>
<reference evidence="9 10" key="1">
    <citation type="submission" date="2018-05" db="EMBL/GenBank/DDBJ databases">
        <title>Paenibacillus flagellatus sp. nov., isolated from selenium mineral soil.</title>
        <authorList>
            <person name="Dai X."/>
        </authorList>
    </citation>
    <scope>NUCLEOTIDE SEQUENCE [LARGE SCALE GENOMIC DNA]</scope>
    <source>
        <strain evidence="9 10">DXL2</strain>
    </source>
</reference>
<keyword evidence="5 7" id="KW-1133">Transmembrane helix</keyword>
<dbReference type="PANTHER" id="PTHR43227:SF11">
    <property type="entry name" value="BLL4140 PROTEIN"/>
    <property type="match status" value="1"/>
</dbReference>
<evidence type="ECO:0000313" key="9">
    <source>
        <dbReference type="EMBL" id="PYI52848.1"/>
    </source>
</evidence>
<dbReference type="CDD" id="cd06261">
    <property type="entry name" value="TM_PBP2"/>
    <property type="match status" value="1"/>
</dbReference>
<keyword evidence="3" id="KW-1003">Cell membrane</keyword>
<feature type="transmembrane region" description="Helical" evidence="7">
    <location>
        <begin position="190"/>
        <end position="209"/>
    </location>
</feature>
<dbReference type="SUPFAM" id="SSF161098">
    <property type="entry name" value="MetI-like"/>
    <property type="match status" value="1"/>
</dbReference>
<evidence type="ECO:0000256" key="1">
    <source>
        <dbReference type="ARBA" id="ARBA00004651"/>
    </source>
</evidence>
<dbReference type="InterPro" id="IPR035906">
    <property type="entry name" value="MetI-like_sf"/>
</dbReference>
<dbReference type="OrthoDB" id="2558201at2"/>
<evidence type="ECO:0000256" key="6">
    <source>
        <dbReference type="ARBA" id="ARBA00023136"/>
    </source>
</evidence>
<feature type="transmembrane region" description="Helical" evidence="7">
    <location>
        <begin position="284"/>
        <end position="303"/>
    </location>
</feature>
<feature type="transmembrane region" description="Helical" evidence="7">
    <location>
        <begin position="229"/>
        <end position="250"/>
    </location>
</feature>
<proteinExistence type="inferred from homology"/>
<keyword evidence="10" id="KW-1185">Reference proteome</keyword>
<dbReference type="PROSITE" id="PS50928">
    <property type="entry name" value="ABC_TM1"/>
    <property type="match status" value="1"/>
</dbReference>
<gene>
    <name evidence="9" type="ORF">DLM86_17715</name>
</gene>
<name>A0A2V5K156_9BACL</name>
<dbReference type="GO" id="GO:0005886">
    <property type="term" value="C:plasma membrane"/>
    <property type="evidence" value="ECO:0007669"/>
    <property type="project" value="UniProtKB-SubCell"/>
</dbReference>
<evidence type="ECO:0000256" key="2">
    <source>
        <dbReference type="ARBA" id="ARBA00022448"/>
    </source>
</evidence>
<evidence type="ECO:0000256" key="7">
    <source>
        <dbReference type="RuleBase" id="RU363032"/>
    </source>
</evidence>
<protein>
    <submittedName>
        <fullName evidence="9">Protein lplB</fullName>
    </submittedName>
</protein>
<sequence length="318" mass="36368">MNESAALADAPVPVPVKPKRRKVRVKTLVSLYVLFAPTAVLLFLFNYVPLYGIIIAFKDYSIYKGIMGSDWVGFENFRYFLNDDKFWSVFKNTLILNFYDLLFGFTSPIVFALLANELYQRTFKRVMQTISYLPHFLSWIVVSGVFYSFLSPETGLFNRFLGVFGVDPIFFMTEPGLFRGILVFADIWKGVGWSAILYFAVIAGIDSSLYEAAWIDGANRWRQVIHITLPHMVPMITLLFLLRLAHLFSIDFDRIFLMQNPLVYDVSDVISTYVYRLGLEQSQYSLTTAIGLTQSVLGFLLLVGSNRLSKRLTGLGMY</sequence>
<dbReference type="EMBL" id="QJVJ01000008">
    <property type="protein sequence ID" value="PYI52848.1"/>
    <property type="molecule type" value="Genomic_DNA"/>
</dbReference>
<dbReference type="Gene3D" id="1.10.3720.10">
    <property type="entry name" value="MetI-like"/>
    <property type="match status" value="1"/>
</dbReference>
<dbReference type="InterPro" id="IPR000515">
    <property type="entry name" value="MetI-like"/>
</dbReference>
<keyword evidence="2 7" id="KW-0813">Transport</keyword>
<dbReference type="Pfam" id="PF00528">
    <property type="entry name" value="BPD_transp_1"/>
    <property type="match status" value="1"/>
</dbReference>
<dbReference type="RefSeq" id="WP_110841398.1">
    <property type="nucleotide sequence ID" value="NZ_QJVJ01000008.1"/>
</dbReference>
<dbReference type="AlphaFoldDB" id="A0A2V5K156"/>
<evidence type="ECO:0000256" key="5">
    <source>
        <dbReference type="ARBA" id="ARBA00022989"/>
    </source>
</evidence>
<evidence type="ECO:0000259" key="8">
    <source>
        <dbReference type="PROSITE" id="PS50928"/>
    </source>
</evidence>
<dbReference type="Proteomes" id="UP000247476">
    <property type="component" value="Unassembled WGS sequence"/>
</dbReference>
<feature type="transmembrane region" description="Helical" evidence="7">
    <location>
        <begin position="131"/>
        <end position="150"/>
    </location>
</feature>
<feature type="transmembrane region" description="Helical" evidence="7">
    <location>
        <begin position="29"/>
        <end position="57"/>
    </location>
</feature>